<organism evidence="3 4">
    <name type="scientific">Denitromonas iodatirespirans</name>
    <dbReference type="NCBI Taxonomy" id="2795389"/>
    <lineage>
        <taxon>Bacteria</taxon>
        <taxon>Pseudomonadati</taxon>
        <taxon>Pseudomonadota</taxon>
        <taxon>Betaproteobacteria</taxon>
        <taxon>Rhodocyclales</taxon>
        <taxon>Zoogloeaceae</taxon>
        <taxon>Denitromonas</taxon>
    </lineage>
</organism>
<comment type="caution">
    <text evidence="3">The sequence shown here is derived from an EMBL/GenBank/DDBJ whole genome shotgun (WGS) entry which is preliminary data.</text>
</comment>
<dbReference type="PANTHER" id="PTHR10210">
    <property type="entry name" value="RIBOSE-PHOSPHATE DIPHOSPHOKINASE FAMILY MEMBER"/>
    <property type="match status" value="1"/>
</dbReference>
<protein>
    <submittedName>
        <fullName evidence="3">Ribose-phosphate diphosphokinase</fullName>
        <ecNumber evidence="3">2.7.6.1</ecNumber>
    </submittedName>
</protein>
<dbReference type="GO" id="GO:0004749">
    <property type="term" value="F:ribose phosphate diphosphokinase activity"/>
    <property type="evidence" value="ECO:0007669"/>
    <property type="project" value="UniProtKB-EC"/>
</dbReference>
<evidence type="ECO:0000313" key="3">
    <source>
        <dbReference type="EMBL" id="MBT0963445.1"/>
    </source>
</evidence>
<dbReference type="EMBL" id="JAEKFT010000030">
    <property type="protein sequence ID" value="MBT0963445.1"/>
    <property type="molecule type" value="Genomic_DNA"/>
</dbReference>
<sequence>MNSFKVYSNTGDRLVPVDVRAFVFPGGEVQVQCGALPERVREVRIDADLRSSDDIMALLMLTDALRRVMPSRAPLQLRMPYVPYARQDRVCNPGEALSAKVFCSLINAQGYDSVTILDPHSDVVGALIDRVSIIQPSAPASALAERPEFAGDFALVCPDAGARKRTVGIAKALGATRIVYADKQRDLASGRILDMTIAGGVPDVPLLVVDDICDGGATFVELASVLRRHTDRPLYLYVSHGLFSKGLATLLDAYERIFTPNNLSGLDNERLVIL</sequence>
<dbReference type="InterPro" id="IPR005946">
    <property type="entry name" value="Rib-P_diPkinase"/>
</dbReference>
<dbReference type="GO" id="GO:0005737">
    <property type="term" value="C:cytoplasm"/>
    <property type="evidence" value="ECO:0007669"/>
    <property type="project" value="TreeGrafter"/>
</dbReference>
<evidence type="ECO:0000259" key="2">
    <source>
        <dbReference type="Pfam" id="PF13793"/>
    </source>
</evidence>
<dbReference type="GO" id="GO:0006164">
    <property type="term" value="P:purine nucleotide biosynthetic process"/>
    <property type="evidence" value="ECO:0007669"/>
    <property type="project" value="TreeGrafter"/>
</dbReference>
<dbReference type="Proteomes" id="UP000694660">
    <property type="component" value="Unassembled WGS sequence"/>
</dbReference>
<feature type="domain" description="Ribose-phosphate pyrophosphokinase N-terminal" evidence="2">
    <location>
        <begin position="24"/>
        <end position="110"/>
    </location>
</feature>
<dbReference type="InterPro" id="IPR029057">
    <property type="entry name" value="PRTase-like"/>
</dbReference>
<dbReference type="InterPro" id="IPR029099">
    <property type="entry name" value="Pribosyltran_N"/>
</dbReference>
<dbReference type="SUPFAM" id="SSF53271">
    <property type="entry name" value="PRTase-like"/>
    <property type="match status" value="1"/>
</dbReference>
<reference evidence="4" key="1">
    <citation type="journal article" date="2022" name="ISME J.">
        <title>Genetic and phylogenetic analysis of dissimilatory iodate-reducing bacteria identifies potential niches across the world's oceans.</title>
        <authorList>
            <person name="Reyes-Umana V."/>
            <person name="Henning Z."/>
            <person name="Lee K."/>
            <person name="Barnum T.P."/>
            <person name="Coates J.D."/>
        </authorList>
    </citation>
    <scope>NUCLEOTIDE SEQUENCE [LARGE SCALE GENOMIC DNA]</scope>
    <source>
        <strain evidence="4">IR12</strain>
    </source>
</reference>
<dbReference type="AlphaFoldDB" id="A0A944HAG5"/>
<dbReference type="Gene3D" id="3.40.50.2020">
    <property type="match status" value="2"/>
</dbReference>
<evidence type="ECO:0000256" key="1">
    <source>
        <dbReference type="ARBA" id="ARBA00022727"/>
    </source>
</evidence>
<dbReference type="SMART" id="SM01400">
    <property type="entry name" value="Pribosyltran_N"/>
    <property type="match status" value="1"/>
</dbReference>
<gene>
    <name evidence="3" type="primary">prs</name>
    <name evidence="3" type="ORF">I8J34_19850</name>
</gene>
<dbReference type="PANTHER" id="PTHR10210:SF41">
    <property type="entry name" value="RIBOSE-PHOSPHATE PYROPHOSPHOKINASE 1, CHLOROPLASTIC"/>
    <property type="match status" value="1"/>
</dbReference>
<name>A0A944HAG5_DENI1</name>
<accession>A0A944HAG5</accession>
<dbReference type="Pfam" id="PF13793">
    <property type="entry name" value="Pribosyltran_N"/>
    <property type="match status" value="1"/>
</dbReference>
<dbReference type="GO" id="GO:0000287">
    <property type="term" value="F:magnesium ion binding"/>
    <property type="evidence" value="ECO:0007669"/>
    <property type="project" value="InterPro"/>
</dbReference>
<dbReference type="InterPro" id="IPR000836">
    <property type="entry name" value="PRTase_dom"/>
</dbReference>
<evidence type="ECO:0000313" key="4">
    <source>
        <dbReference type="Proteomes" id="UP000694660"/>
    </source>
</evidence>
<keyword evidence="3" id="KW-0808">Transferase</keyword>
<keyword evidence="1" id="KW-0545">Nucleotide biosynthesis</keyword>
<keyword evidence="4" id="KW-1185">Reference proteome</keyword>
<proteinExistence type="predicted"/>
<dbReference type="NCBIfam" id="TIGR01251">
    <property type="entry name" value="ribP_PPkin"/>
    <property type="match status" value="1"/>
</dbReference>
<dbReference type="GO" id="GO:0002189">
    <property type="term" value="C:ribose phosphate diphosphokinase complex"/>
    <property type="evidence" value="ECO:0007669"/>
    <property type="project" value="TreeGrafter"/>
</dbReference>
<dbReference type="GO" id="GO:0006015">
    <property type="term" value="P:5-phosphoribose 1-diphosphate biosynthetic process"/>
    <property type="evidence" value="ECO:0007669"/>
    <property type="project" value="TreeGrafter"/>
</dbReference>
<dbReference type="RefSeq" id="WP_214363378.1">
    <property type="nucleotide sequence ID" value="NZ_JAEKFT010000030.1"/>
</dbReference>
<dbReference type="EC" id="2.7.6.1" evidence="3"/>
<dbReference type="CDD" id="cd06223">
    <property type="entry name" value="PRTases_typeI"/>
    <property type="match status" value="1"/>
</dbReference>